<dbReference type="RefSeq" id="WP_084071032.1">
    <property type="nucleotide sequence ID" value="NZ_FWXY01000021.1"/>
</dbReference>
<dbReference type="STRING" id="1121400.SAMN02746065_12118"/>
<evidence type="ECO:0000313" key="3">
    <source>
        <dbReference type="Proteomes" id="UP000192418"/>
    </source>
</evidence>
<dbReference type="OrthoDB" id="7066584at2"/>
<keyword evidence="3" id="KW-1185">Reference proteome</keyword>
<protein>
    <submittedName>
        <fullName evidence="2">HEPN domain-containing protein</fullName>
    </submittedName>
</protein>
<gene>
    <name evidence="2" type="ORF">SAMN02746065_12118</name>
</gene>
<dbReference type="Proteomes" id="UP000192418">
    <property type="component" value="Unassembled WGS sequence"/>
</dbReference>
<dbReference type="AlphaFoldDB" id="A0A1W2DWZ2"/>
<dbReference type="InterPro" id="IPR007842">
    <property type="entry name" value="HEPN_dom"/>
</dbReference>
<dbReference type="Gene3D" id="1.20.120.330">
    <property type="entry name" value="Nucleotidyltransferases domain 2"/>
    <property type="match status" value="1"/>
</dbReference>
<dbReference type="Pfam" id="PF05168">
    <property type="entry name" value="HEPN"/>
    <property type="match status" value="1"/>
</dbReference>
<evidence type="ECO:0000259" key="1">
    <source>
        <dbReference type="Pfam" id="PF05168"/>
    </source>
</evidence>
<name>A0A1W2DWZ2_9BACT</name>
<feature type="domain" description="HEPN" evidence="1">
    <location>
        <begin position="27"/>
        <end position="80"/>
    </location>
</feature>
<reference evidence="2 3" key="1">
    <citation type="submission" date="2017-04" db="EMBL/GenBank/DDBJ databases">
        <authorList>
            <person name="Afonso C.L."/>
            <person name="Miller P.J."/>
            <person name="Scott M.A."/>
            <person name="Spackman E."/>
            <person name="Goraichik I."/>
            <person name="Dimitrov K.M."/>
            <person name="Suarez D.L."/>
            <person name="Swayne D.E."/>
        </authorList>
    </citation>
    <scope>NUCLEOTIDE SEQUENCE [LARGE SCALE GENOMIC DNA]</scope>
    <source>
        <strain evidence="2 3">DSM 3385</strain>
    </source>
</reference>
<organism evidence="2 3">
    <name type="scientific">Desulfocicer vacuolatum DSM 3385</name>
    <dbReference type="NCBI Taxonomy" id="1121400"/>
    <lineage>
        <taxon>Bacteria</taxon>
        <taxon>Pseudomonadati</taxon>
        <taxon>Thermodesulfobacteriota</taxon>
        <taxon>Desulfobacteria</taxon>
        <taxon>Desulfobacterales</taxon>
        <taxon>Desulfobacteraceae</taxon>
        <taxon>Desulfocicer</taxon>
    </lineage>
</organism>
<dbReference type="EMBL" id="FWXY01000021">
    <property type="protein sequence ID" value="SMD01642.1"/>
    <property type="molecule type" value="Genomic_DNA"/>
</dbReference>
<dbReference type="SUPFAM" id="SSF81593">
    <property type="entry name" value="Nucleotidyltransferase substrate binding subunit/domain"/>
    <property type="match status" value="1"/>
</dbReference>
<evidence type="ECO:0000313" key="2">
    <source>
        <dbReference type="EMBL" id="SMD01642.1"/>
    </source>
</evidence>
<sequence>MQEKKANNSEAYFLMSMAYLELGEVAAQHQNETGEYQNAVAYQLYHALEIFLKYAILKKTGRHKKGHDLRVLFEEYNNLYAKKIYRIESPFDFTTYDASDLNIGEEEMFNNHLNQFNPQIMDQHLRYPP</sequence>
<proteinExistence type="predicted"/>
<accession>A0A1W2DWZ2</accession>